<evidence type="ECO:0000256" key="2">
    <source>
        <dbReference type="ARBA" id="ARBA00009033"/>
    </source>
</evidence>
<feature type="domain" description="Concentrative nucleoside transporter C-terminal" evidence="10">
    <location>
        <begin position="382"/>
        <end position="590"/>
    </location>
</feature>
<evidence type="ECO:0000256" key="7">
    <source>
        <dbReference type="SAM" id="MobiDB-lite"/>
    </source>
</evidence>
<dbReference type="Pfam" id="PF07662">
    <property type="entry name" value="Nucleos_tra2_C"/>
    <property type="match status" value="1"/>
</dbReference>
<dbReference type="EMBL" id="GECZ01031944">
    <property type="protein sequence ID" value="JAS37825.1"/>
    <property type="molecule type" value="Transcribed_RNA"/>
</dbReference>
<evidence type="ECO:0000259" key="11">
    <source>
        <dbReference type="Pfam" id="PF07670"/>
    </source>
</evidence>
<dbReference type="GO" id="GO:0005415">
    <property type="term" value="F:nucleoside:sodium symporter activity"/>
    <property type="evidence" value="ECO:0007669"/>
    <property type="project" value="TreeGrafter"/>
</dbReference>
<feature type="transmembrane region" description="Helical" evidence="8">
    <location>
        <begin position="311"/>
        <end position="333"/>
    </location>
</feature>
<feature type="transmembrane region" description="Helical" evidence="8">
    <location>
        <begin position="473"/>
        <end position="492"/>
    </location>
</feature>
<dbReference type="InterPro" id="IPR011657">
    <property type="entry name" value="CNT_C_dom"/>
</dbReference>
<feature type="compositionally biased region" description="Basic and acidic residues" evidence="7">
    <location>
        <begin position="7"/>
        <end position="17"/>
    </location>
</feature>
<evidence type="ECO:0000256" key="1">
    <source>
        <dbReference type="ARBA" id="ARBA00004651"/>
    </source>
</evidence>
<evidence type="ECO:0000256" key="6">
    <source>
        <dbReference type="ARBA" id="ARBA00023136"/>
    </source>
</evidence>
<feature type="transmembrane region" description="Helical" evidence="8">
    <location>
        <begin position="354"/>
        <end position="376"/>
    </location>
</feature>
<evidence type="ECO:0000256" key="3">
    <source>
        <dbReference type="ARBA" id="ARBA00022475"/>
    </source>
</evidence>
<feature type="region of interest" description="Disordered" evidence="7">
    <location>
        <begin position="1"/>
        <end position="30"/>
    </location>
</feature>
<accession>A0A1B6EIT2</accession>
<feature type="domain" description="Concentrative nucleoside transporter N-terminal" evidence="9">
    <location>
        <begin position="198"/>
        <end position="269"/>
    </location>
</feature>
<keyword evidence="3" id="KW-1003">Cell membrane</keyword>
<dbReference type="GO" id="GO:0005886">
    <property type="term" value="C:plasma membrane"/>
    <property type="evidence" value="ECO:0007669"/>
    <property type="project" value="UniProtKB-SubCell"/>
</dbReference>
<dbReference type="Pfam" id="PF07670">
    <property type="entry name" value="Gate"/>
    <property type="match status" value="1"/>
</dbReference>
<dbReference type="Pfam" id="PF01773">
    <property type="entry name" value="Nucleos_tra2_N"/>
    <property type="match status" value="1"/>
</dbReference>
<reference evidence="12" key="1">
    <citation type="submission" date="2015-11" db="EMBL/GenBank/DDBJ databases">
        <title>De novo transcriptome assembly of four potential Pierce s Disease insect vectors from Arizona vineyards.</title>
        <authorList>
            <person name="Tassone E.E."/>
        </authorList>
    </citation>
    <scope>NUCLEOTIDE SEQUENCE</scope>
</reference>
<organism evidence="12">
    <name type="scientific">Cuerna arida</name>
    <dbReference type="NCBI Taxonomy" id="1464854"/>
    <lineage>
        <taxon>Eukaryota</taxon>
        <taxon>Metazoa</taxon>
        <taxon>Ecdysozoa</taxon>
        <taxon>Arthropoda</taxon>
        <taxon>Hexapoda</taxon>
        <taxon>Insecta</taxon>
        <taxon>Pterygota</taxon>
        <taxon>Neoptera</taxon>
        <taxon>Paraneoptera</taxon>
        <taxon>Hemiptera</taxon>
        <taxon>Auchenorrhyncha</taxon>
        <taxon>Membracoidea</taxon>
        <taxon>Cicadellidae</taxon>
        <taxon>Cicadellinae</taxon>
        <taxon>Proconiini</taxon>
        <taxon>Cuerna</taxon>
    </lineage>
</organism>
<evidence type="ECO:0000256" key="4">
    <source>
        <dbReference type="ARBA" id="ARBA00022692"/>
    </source>
</evidence>
<dbReference type="InterPro" id="IPR002668">
    <property type="entry name" value="CNT_N_dom"/>
</dbReference>
<feature type="transmembrane region" description="Helical" evidence="8">
    <location>
        <begin position="382"/>
        <end position="402"/>
    </location>
</feature>
<feature type="transmembrane region" description="Helical" evidence="8">
    <location>
        <begin position="126"/>
        <end position="147"/>
    </location>
</feature>
<evidence type="ECO:0000259" key="10">
    <source>
        <dbReference type="Pfam" id="PF07662"/>
    </source>
</evidence>
<dbReference type="InterPro" id="IPR008276">
    <property type="entry name" value="C_nuclsd_transpt"/>
</dbReference>
<feature type="transmembrane region" description="Helical" evidence="8">
    <location>
        <begin position="193"/>
        <end position="209"/>
    </location>
</feature>
<evidence type="ECO:0000256" key="5">
    <source>
        <dbReference type="ARBA" id="ARBA00022989"/>
    </source>
</evidence>
<dbReference type="InterPro" id="IPR011642">
    <property type="entry name" value="Gate_dom"/>
</dbReference>
<keyword evidence="6 8" id="KW-0472">Membrane</keyword>
<evidence type="ECO:0000256" key="8">
    <source>
        <dbReference type="SAM" id="Phobius"/>
    </source>
</evidence>
<sequence>MLNDGFVPDRTEDHSESQRTPGSGDKNGMSENVELQLDYMNKTFKEDAVDDDDTIIANSKNIIAVGLESFWNNYQVFMSQHRRVLMKLALIIGIILILVYMGAVIWQFQLKENLNTDWCHGYGFSFILFGLLIWTVLYYNIFAPHLFPCLTRNIHCTTWIKIWRKSRVIAACGVIILLVAFLIWDTSSNRRRLISVGGLIVFICLGFIFSKHPTRVKWRTVYVGILMQFIIGMLAIRWKVGRQVFKCVGNLAEQFLEYAYVGATLVYGERIVRQDAVFAFQALSAIFYVGMLVQVLFYLGWMQVFCLKLGWLIQVLMGTTVMESVNAVSSVFLGMSEAPFMYQPYIKDLTKSELHAVMAGGFSTIAGTVFAAYAALGANPTHIITASIMTAPAALCYAKLVYPENTRSKTDSKTVVVYKSEDKGILDAAIRGANIGMSMVLAIIATVIACVSIIAFLNDVLAWLGMLVNVEDFTLETICAYLFFPVVWLMGVEPSDCLVVARLIGIKVTVNEFVAYIKLGELKKTMAFTPRTEAIATYALCSFANPGSIGVLISTLTTLCPEQRFNIIEVSFRAFISAIVISFLTACIAGALMPEEGFVD</sequence>
<feature type="transmembrane region" description="Helical" evidence="8">
    <location>
        <begin position="251"/>
        <end position="268"/>
    </location>
</feature>
<evidence type="ECO:0000259" key="9">
    <source>
        <dbReference type="Pfam" id="PF01773"/>
    </source>
</evidence>
<gene>
    <name evidence="12" type="ORF">g.28562</name>
</gene>
<name>A0A1B6EIT2_9HEMI</name>
<dbReference type="PANTHER" id="PTHR10590">
    <property type="entry name" value="SODIUM/NUCLEOSIDE COTRANSPORTER"/>
    <property type="match status" value="1"/>
</dbReference>
<evidence type="ECO:0008006" key="13">
    <source>
        <dbReference type="Google" id="ProtNLM"/>
    </source>
</evidence>
<evidence type="ECO:0000313" key="12">
    <source>
        <dbReference type="EMBL" id="JAS37825.1"/>
    </source>
</evidence>
<proteinExistence type="inferred from homology"/>
<feature type="transmembrane region" description="Helical" evidence="8">
    <location>
        <begin position="572"/>
        <end position="593"/>
    </location>
</feature>
<feature type="transmembrane region" description="Helical" evidence="8">
    <location>
        <begin position="440"/>
        <end position="461"/>
    </location>
</feature>
<feature type="transmembrane region" description="Helical" evidence="8">
    <location>
        <begin position="277"/>
        <end position="299"/>
    </location>
</feature>
<protein>
    <recommendedName>
        <fullName evidence="13">Sodium/nucleoside cotransporter</fullName>
    </recommendedName>
</protein>
<feature type="transmembrane region" description="Helical" evidence="8">
    <location>
        <begin position="537"/>
        <end position="560"/>
    </location>
</feature>
<comment type="subcellular location">
    <subcellularLocation>
        <location evidence="1">Cell membrane</location>
        <topology evidence="1">Multi-pass membrane protein</topology>
    </subcellularLocation>
</comment>
<feature type="domain" description="Nucleoside transporter/FeoB GTPase Gate" evidence="11">
    <location>
        <begin position="280"/>
        <end position="377"/>
    </location>
</feature>
<feature type="transmembrane region" description="Helical" evidence="8">
    <location>
        <begin position="499"/>
        <end position="517"/>
    </location>
</feature>
<dbReference type="PANTHER" id="PTHR10590:SF4">
    <property type="entry name" value="SOLUTE CARRIER FAMILY 28 MEMBER 3"/>
    <property type="match status" value="1"/>
</dbReference>
<keyword evidence="4 8" id="KW-0812">Transmembrane</keyword>
<feature type="transmembrane region" description="Helical" evidence="8">
    <location>
        <begin position="168"/>
        <end position="187"/>
    </location>
</feature>
<feature type="transmembrane region" description="Helical" evidence="8">
    <location>
        <begin position="221"/>
        <end position="239"/>
    </location>
</feature>
<dbReference type="AlphaFoldDB" id="A0A1B6EIT2"/>
<comment type="similarity">
    <text evidence="2">Belongs to the concentrative nucleoside transporter (CNT) (TC 2.A.41) family.</text>
</comment>
<keyword evidence="5 8" id="KW-1133">Transmembrane helix</keyword>
<feature type="transmembrane region" description="Helical" evidence="8">
    <location>
        <begin position="84"/>
        <end position="106"/>
    </location>
</feature>